<dbReference type="PANTHER" id="PTHR16263">
    <property type="entry name" value="TETRATRICOPEPTIDE REPEAT PROTEIN 38"/>
    <property type="match status" value="1"/>
</dbReference>
<dbReference type="EMBL" id="JAUSVS010000004">
    <property type="protein sequence ID" value="MDQ0464596.1"/>
    <property type="molecule type" value="Genomic_DNA"/>
</dbReference>
<keyword evidence="3" id="KW-0677">Repeat</keyword>
<dbReference type="InterPro" id="IPR033891">
    <property type="entry name" value="TTC38"/>
</dbReference>
<organism evidence="5 6">
    <name type="scientific">Caulobacter ginsengisoli</name>
    <dbReference type="NCBI Taxonomy" id="400775"/>
    <lineage>
        <taxon>Bacteria</taxon>
        <taxon>Pseudomonadati</taxon>
        <taxon>Pseudomonadota</taxon>
        <taxon>Alphaproteobacteria</taxon>
        <taxon>Caulobacterales</taxon>
        <taxon>Caulobacteraceae</taxon>
        <taxon>Caulobacter</taxon>
    </lineage>
</organism>
<comment type="caution">
    <text evidence="5">The sequence shown here is derived from an EMBL/GenBank/DDBJ whole genome shotgun (WGS) entry which is preliminary data.</text>
</comment>
<evidence type="ECO:0000256" key="3">
    <source>
        <dbReference type="ARBA" id="ARBA00022737"/>
    </source>
</evidence>
<sequence length="452" mass="49429">MSEVSDFLGAPLYDPGPEALAAIDDFIGGFLTYQTRATRIIAAAEAHPQSCLTNAYAGVLWMLLESPQAPAKAAPYRDRALAAAPTAHPREAQAAAFLDAWARGDLAEAERLSEEALHHWPRDLAMLKLNQYLTFNRGDFPAMLRIALKGLESAADVPQMHGMAAFGYEQCHLLAEAEAAARRALELEPNEPWAQHALAHVMLTQGRIDEGEAFMRAASPGWAELNSFMLTHNWWHLALFLISQGRLDEALAVYDQHCWDAAKDYSQDQIGAVSLLARLEFAGCDVGDRWAEVGEYLKARGCDTVSPFLSLQYLYGLIRTGQPEAGPLLAAIRAETAPVWREVALPAAEAISAYLTGDDAGAIAGLERALPRLFEIGGSHAQRDLFEQIHLAALLRLGRWTAAQQALEQRRGFDPDGVPLNRDLARVYAALGLPVQAREAAARARRTLENHA</sequence>
<evidence type="ECO:0000256" key="2">
    <source>
        <dbReference type="ARBA" id="ARBA00019992"/>
    </source>
</evidence>
<dbReference type="SUPFAM" id="SSF48452">
    <property type="entry name" value="TPR-like"/>
    <property type="match status" value="2"/>
</dbReference>
<gene>
    <name evidence="5" type="ORF">QO010_002380</name>
</gene>
<protein>
    <recommendedName>
        <fullName evidence="2">Tetratricopeptide repeat protein 38</fullName>
    </recommendedName>
</protein>
<name>A0ABU0ITA5_9CAUL</name>
<dbReference type="RefSeq" id="WP_307349389.1">
    <property type="nucleotide sequence ID" value="NZ_JAUSVS010000004.1"/>
</dbReference>
<dbReference type="InterPro" id="IPR011717">
    <property type="entry name" value="TPR-4"/>
</dbReference>
<evidence type="ECO:0000256" key="1">
    <source>
        <dbReference type="ARBA" id="ARBA00005857"/>
    </source>
</evidence>
<proteinExistence type="inferred from homology"/>
<dbReference type="Gene3D" id="1.25.40.10">
    <property type="entry name" value="Tetratricopeptide repeat domain"/>
    <property type="match status" value="1"/>
</dbReference>
<accession>A0ABU0ITA5</accession>
<dbReference type="PANTHER" id="PTHR16263:SF4">
    <property type="entry name" value="TETRATRICOPEPTIDE REPEAT PROTEIN 38"/>
    <property type="match status" value="1"/>
</dbReference>
<keyword evidence="4" id="KW-0802">TPR repeat</keyword>
<reference evidence="5 6" key="1">
    <citation type="submission" date="2023-07" db="EMBL/GenBank/DDBJ databases">
        <title>Genomic Encyclopedia of Type Strains, Phase IV (KMG-IV): sequencing the most valuable type-strain genomes for metagenomic binning, comparative biology and taxonomic classification.</title>
        <authorList>
            <person name="Goeker M."/>
        </authorList>
    </citation>
    <scope>NUCLEOTIDE SEQUENCE [LARGE SCALE GENOMIC DNA]</scope>
    <source>
        <strain evidence="5 6">DSM 18695</strain>
    </source>
</reference>
<keyword evidence="6" id="KW-1185">Reference proteome</keyword>
<evidence type="ECO:0000256" key="4">
    <source>
        <dbReference type="ARBA" id="ARBA00022803"/>
    </source>
</evidence>
<dbReference type="Proteomes" id="UP001228905">
    <property type="component" value="Unassembled WGS sequence"/>
</dbReference>
<dbReference type="InterPro" id="IPR011990">
    <property type="entry name" value="TPR-like_helical_dom_sf"/>
</dbReference>
<evidence type="ECO:0000313" key="5">
    <source>
        <dbReference type="EMBL" id="MDQ0464596.1"/>
    </source>
</evidence>
<comment type="similarity">
    <text evidence="1">Belongs to the TTC38 family.</text>
</comment>
<dbReference type="Pfam" id="PF07721">
    <property type="entry name" value="TPR_4"/>
    <property type="match status" value="3"/>
</dbReference>
<evidence type="ECO:0000313" key="6">
    <source>
        <dbReference type="Proteomes" id="UP001228905"/>
    </source>
</evidence>